<proteinExistence type="predicted"/>
<dbReference type="Proteomes" id="UP000518288">
    <property type="component" value="Unassembled WGS sequence"/>
</dbReference>
<dbReference type="AlphaFoldDB" id="A0A7Y9QZL9"/>
<comment type="caution">
    <text evidence="3">The sequence shown here is derived from an EMBL/GenBank/DDBJ whole genome shotgun (WGS) entry which is preliminary data.</text>
</comment>
<dbReference type="InterPro" id="IPR025698">
    <property type="entry name" value="2TM_dom"/>
</dbReference>
<feature type="transmembrane region" description="Helical" evidence="1">
    <location>
        <begin position="35"/>
        <end position="54"/>
    </location>
</feature>
<dbReference type="RefSeq" id="WP_179633693.1">
    <property type="nucleotide sequence ID" value="NZ_JACCFH010000001.1"/>
</dbReference>
<evidence type="ECO:0000259" key="2">
    <source>
        <dbReference type="Pfam" id="PF13239"/>
    </source>
</evidence>
<feature type="domain" description="2TM" evidence="2">
    <location>
        <begin position="23"/>
        <end position="93"/>
    </location>
</feature>
<name>A0A7Y9QZL9_9BURK</name>
<organism evidence="3 4">
    <name type="scientific">Sphaerotilus montanus</name>
    <dbReference type="NCBI Taxonomy" id="522889"/>
    <lineage>
        <taxon>Bacteria</taxon>
        <taxon>Pseudomonadati</taxon>
        <taxon>Pseudomonadota</taxon>
        <taxon>Betaproteobacteria</taxon>
        <taxon>Burkholderiales</taxon>
        <taxon>Sphaerotilaceae</taxon>
        <taxon>Sphaerotilus</taxon>
    </lineage>
</organism>
<keyword evidence="1" id="KW-0812">Transmembrane</keyword>
<keyword evidence="1" id="KW-0472">Membrane</keyword>
<sequence>MHTAHVNVHAPAALDTPEARLQQQARRRVKLKMGFFIHALVFTLVNLGLLTLHAVTGGERGLHMPLWGWGLGLAIHGTVVFTRLHTQGLRDRMVAREVERLRDHG</sequence>
<evidence type="ECO:0000313" key="4">
    <source>
        <dbReference type="Proteomes" id="UP000518288"/>
    </source>
</evidence>
<gene>
    <name evidence="3" type="ORF">BDD16_001845</name>
</gene>
<feature type="transmembrane region" description="Helical" evidence="1">
    <location>
        <begin position="66"/>
        <end position="84"/>
    </location>
</feature>
<protein>
    <recommendedName>
        <fullName evidence="2">2TM domain-containing protein</fullName>
    </recommendedName>
</protein>
<evidence type="ECO:0000256" key="1">
    <source>
        <dbReference type="SAM" id="Phobius"/>
    </source>
</evidence>
<evidence type="ECO:0000313" key="3">
    <source>
        <dbReference type="EMBL" id="NYG32859.1"/>
    </source>
</evidence>
<reference evidence="3 4" key="1">
    <citation type="submission" date="2020-07" db="EMBL/GenBank/DDBJ databases">
        <title>Genomic Encyclopedia of Archaeal and Bacterial Type Strains, Phase II (KMG-II): from individual species to whole genera.</title>
        <authorList>
            <person name="Goeker M."/>
        </authorList>
    </citation>
    <scope>NUCLEOTIDE SEQUENCE [LARGE SCALE GENOMIC DNA]</scope>
    <source>
        <strain evidence="3 4">DSM 21226</strain>
    </source>
</reference>
<dbReference type="Pfam" id="PF13239">
    <property type="entry name" value="2TM"/>
    <property type="match status" value="1"/>
</dbReference>
<keyword evidence="1" id="KW-1133">Transmembrane helix</keyword>
<keyword evidence="4" id="KW-1185">Reference proteome</keyword>
<dbReference type="EMBL" id="JACCFH010000001">
    <property type="protein sequence ID" value="NYG32859.1"/>
    <property type="molecule type" value="Genomic_DNA"/>
</dbReference>
<accession>A0A7Y9QZL9</accession>